<feature type="region of interest" description="Disordered" evidence="1">
    <location>
        <begin position="24"/>
        <end position="45"/>
    </location>
</feature>
<sequence>MIVILKGGGLGGWGAIDCKVANQNKNCNDQNHNNKYSGDGDNEIE</sequence>
<dbReference type="HOGENOM" id="CLU_3196840_0_0_12"/>
<proteinExistence type="predicted"/>
<keyword evidence="3" id="KW-1185">Reference proteome</keyword>
<keyword evidence="2" id="KW-0614">Plasmid</keyword>
<dbReference type="EMBL" id="CP001440">
    <property type="protein sequence ID" value="ACN53032.1"/>
    <property type="molecule type" value="Genomic_DNA"/>
</dbReference>
<accession>C0R8Y4</accession>
<evidence type="ECO:0000313" key="3">
    <source>
        <dbReference type="Proteomes" id="UP000006163"/>
    </source>
</evidence>
<evidence type="ECO:0000256" key="1">
    <source>
        <dbReference type="SAM" id="MobiDB-lite"/>
    </source>
</evidence>
<dbReference type="AlphaFoldDB" id="C0R8Y4"/>
<gene>
    <name evidence="2" type="ORF">BVAVS116_H0069</name>
</gene>
<dbReference type="Proteomes" id="UP000006163">
    <property type="component" value="Plasmid VS116_lp28-3"/>
</dbReference>
<protein>
    <submittedName>
        <fullName evidence="2">Uncharacterized protein</fullName>
    </submittedName>
</protein>
<name>C0R8Y4_BORVA</name>
<reference evidence="2 3" key="1">
    <citation type="journal article" date="2012" name="J. Bacteriol.">
        <title>Whole-Genome Sequences of Borrelia bissettii, Borrelia valaisiana, and Borrelia spielmanii.</title>
        <authorList>
            <person name="Schutzer S.E."/>
            <person name="Fraser-Liggett C.M."/>
            <person name="Qiu W.G."/>
            <person name="Kraiczy P."/>
            <person name="Mongodin E.F."/>
            <person name="Dunn J.J."/>
            <person name="Luft B.J."/>
            <person name="Casjens S.R."/>
        </authorList>
    </citation>
    <scope>NUCLEOTIDE SEQUENCE [LARGE SCALE GENOMIC DNA]</scope>
    <source>
        <strain evidence="2 3">VS116</strain>
        <plasmid evidence="2">VS116_lp28-3</plasmid>
    </source>
</reference>
<geneLocation type="plasmid" evidence="2 3">
    <name>VS116_lp28-3</name>
</geneLocation>
<feature type="compositionally biased region" description="Low complexity" evidence="1">
    <location>
        <begin position="24"/>
        <end position="35"/>
    </location>
</feature>
<organism evidence="2 3">
    <name type="scientific">Borreliella valaisiana VS116</name>
    <dbReference type="NCBI Taxonomy" id="445987"/>
    <lineage>
        <taxon>Bacteria</taxon>
        <taxon>Pseudomonadati</taxon>
        <taxon>Spirochaetota</taxon>
        <taxon>Spirochaetia</taxon>
        <taxon>Spirochaetales</taxon>
        <taxon>Borreliaceae</taxon>
        <taxon>Borreliella</taxon>
    </lineage>
</organism>
<evidence type="ECO:0000313" key="2">
    <source>
        <dbReference type="EMBL" id="ACN53032.1"/>
    </source>
</evidence>